<dbReference type="Gene3D" id="3.40.50.1000">
    <property type="entry name" value="HAD superfamily/HAD-like"/>
    <property type="match status" value="2"/>
</dbReference>
<comment type="caution">
    <text evidence="1">The sequence shown here is derived from an EMBL/GenBank/DDBJ whole genome shotgun (WGS) entry which is preliminary data.</text>
</comment>
<dbReference type="Proteomes" id="UP000545386">
    <property type="component" value="Unassembled WGS sequence"/>
</dbReference>
<sequence length="278" mass="29427">MTQSLLHDLSAVEGFIFDIDGTLALADRMLSGYQPLPGAIELINLLNQRQTPYVAFTNGSTKTPAQLAKALTSAGILVKPERTLTPPAVAVSLFKSRQYKRLLVLGVEGVWRPFEEAGFDIVVSPERADDADAVLVGWHPEFRLDDLDAACRAIWAGANLYTVSTAPYLASREGRTLGISGALTAAISSVTGKEAVIVGKPASIAFDVARGILGVEASRIAIVGDDLSLENAMAQQGGAVSVAVHTGLATPEDIDRLPPGQQPHFSIAGVNDLLEMIR</sequence>
<dbReference type="InterPro" id="IPR036412">
    <property type="entry name" value="HAD-like_sf"/>
</dbReference>
<organism evidence="1 2">
    <name type="scientific">Pusillimonas minor</name>
    <dbReference type="NCBI Taxonomy" id="2697024"/>
    <lineage>
        <taxon>Bacteria</taxon>
        <taxon>Pseudomonadati</taxon>
        <taxon>Pseudomonadota</taxon>
        <taxon>Betaproteobacteria</taxon>
        <taxon>Burkholderiales</taxon>
        <taxon>Alcaligenaceae</taxon>
        <taxon>Pusillimonas</taxon>
    </lineage>
</organism>
<dbReference type="GO" id="GO:0005737">
    <property type="term" value="C:cytoplasm"/>
    <property type="evidence" value="ECO:0007669"/>
    <property type="project" value="TreeGrafter"/>
</dbReference>
<dbReference type="AlphaFoldDB" id="A0A842HNQ8"/>
<keyword evidence="1" id="KW-0378">Hydrolase</keyword>
<dbReference type="EMBL" id="JACJUU010000005">
    <property type="protein sequence ID" value="MBC2769937.1"/>
    <property type="molecule type" value="Genomic_DNA"/>
</dbReference>
<proteinExistence type="predicted"/>
<dbReference type="PANTHER" id="PTHR19288:SF46">
    <property type="entry name" value="HALOACID DEHALOGENASE-LIKE HYDROLASE DOMAIN-CONTAINING PROTEIN 2"/>
    <property type="match status" value="1"/>
</dbReference>
<dbReference type="GO" id="GO:0016791">
    <property type="term" value="F:phosphatase activity"/>
    <property type="evidence" value="ECO:0007669"/>
    <property type="project" value="TreeGrafter"/>
</dbReference>
<name>A0A842HNQ8_9BURK</name>
<dbReference type="Pfam" id="PF13242">
    <property type="entry name" value="Hydrolase_like"/>
    <property type="match status" value="1"/>
</dbReference>
<evidence type="ECO:0000313" key="1">
    <source>
        <dbReference type="EMBL" id="MBC2769937.1"/>
    </source>
</evidence>
<dbReference type="RefSeq" id="WP_185779650.1">
    <property type="nucleotide sequence ID" value="NZ_JACJUU010000005.1"/>
</dbReference>
<gene>
    <name evidence="1" type="ORF">GTU67_08440</name>
</gene>
<dbReference type="InterPro" id="IPR023214">
    <property type="entry name" value="HAD_sf"/>
</dbReference>
<dbReference type="Pfam" id="PF13344">
    <property type="entry name" value="Hydrolase_6"/>
    <property type="match status" value="1"/>
</dbReference>
<protein>
    <submittedName>
        <fullName evidence="1">HAD hydrolase-like protein</fullName>
    </submittedName>
</protein>
<accession>A0A842HNQ8</accession>
<dbReference type="InterPro" id="IPR006357">
    <property type="entry name" value="HAD-SF_hydro_IIA"/>
</dbReference>
<dbReference type="PANTHER" id="PTHR19288">
    <property type="entry name" value="4-NITROPHENYLPHOSPHATASE-RELATED"/>
    <property type="match status" value="1"/>
</dbReference>
<reference evidence="1 2" key="1">
    <citation type="submission" date="2020-08" db="EMBL/GenBank/DDBJ databases">
        <title>Paraeoetvoesia sp. YC-7-48 draft genome sequence.</title>
        <authorList>
            <person name="Yao L."/>
        </authorList>
    </citation>
    <scope>NUCLEOTIDE SEQUENCE [LARGE SCALE GENOMIC DNA]</scope>
    <source>
        <strain evidence="2">YC-7-48</strain>
    </source>
</reference>
<dbReference type="SUPFAM" id="SSF56784">
    <property type="entry name" value="HAD-like"/>
    <property type="match status" value="1"/>
</dbReference>
<keyword evidence="2" id="KW-1185">Reference proteome</keyword>
<evidence type="ECO:0000313" key="2">
    <source>
        <dbReference type="Proteomes" id="UP000545386"/>
    </source>
</evidence>